<dbReference type="EMBL" id="JAMQJZ010000013">
    <property type="protein sequence ID" value="MDC3421764.1"/>
    <property type="molecule type" value="Genomic_DNA"/>
</dbReference>
<dbReference type="RefSeq" id="WP_259866100.1">
    <property type="nucleotide sequence ID" value="NZ_JAMQJZ010000013.1"/>
</dbReference>
<dbReference type="Proteomes" id="UP001145072">
    <property type="component" value="Unassembled WGS sequence"/>
</dbReference>
<comment type="caution">
    <text evidence="1">The sequence shown here is derived from an EMBL/GenBank/DDBJ whole genome shotgun (WGS) entry which is preliminary data.</text>
</comment>
<accession>A0A9X4AJG3</accession>
<proteinExistence type="predicted"/>
<reference evidence="1" key="1">
    <citation type="submission" date="2022-06" db="EMBL/GenBank/DDBJ databases">
        <title>Aquibacillus sp. a new bacterium isolated from soil saline samples.</title>
        <authorList>
            <person name="Galisteo C."/>
            <person name="De La Haba R."/>
            <person name="Sanchez-Porro C."/>
            <person name="Ventosa A."/>
        </authorList>
    </citation>
    <scope>NUCLEOTIDE SEQUENCE</scope>
    <source>
        <strain evidence="1">JCM 12387</strain>
    </source>
</reference>
<organism evidence="1 2">
    <name type="scientific">Aquibacillus koreensis</name>
    <dbReference type="NCBI Taxonomy" id="279446"/>
    <lineage>
        <taxon>Bacteria</taxon>
        <taxon>Bacillati</taxon>
        <taxon>Bacillota</taxon>
        <taxon>Bacilli</taxon>
        <taxon>Bacillales</taxon>
        <taxon>Bacillaceae</taxon>
        <taxon>Aquibacillus</taxon>
    </lineage>
</organism>
<evidence type="ECO:0000313" key="2">
    <source>
        <dbReference type="Proteomes" id="UP001145072"/>
    </source>
</evidence>
<gene>
    <name evidence="1" type="ORF">NC661_15430</name>
</gene>
<dbReference type="AlphaFoldDB" id="A0A9X4AJG3"/>
<sequence length="70" mass="8077">MYKKTCNHCFQLSFSSQKNGLWNCPVCGMNITTLRAYDAESTYKRNPNSLLQLYTLEGKEQTKTNVSTYI</sequence>
<evidence type="ECO:0000313" key="1">
    <source>
        <dbReference type="EMBL" id="MDC3421764.1"/>
    </source>
</evidence>
<protein>
    <submittedName>
        <fullName evidence="1">Uncharacterized protein</fullName>
    </submittedName>
</protein>
<keyword evidence="2" id="KW-1185">Reference proteome</keyword>
<name>A0A9X4AJG3_9BACI</name>